<name>A0A016T752_9BILA</name>
<keyword evidence="2" id="KW-1185">Reference proteome</keyword>
<dbReference type="Proteomes" id="UP000024635">
    <property type="component" value="Unassembled WGS sequence"/>
</dbReference>
<evidence type="ECO:0000313" key="1">
    <source>
        <dbReference type="EMBL" id="EYB98439.1"/>
    </source>
</evidence>
<gene>
    <name evidence="1" type="primary">Acey_s0131.g1627</name>
    <name evidence="1" type="ORF">Y032_0131g1627</name>
</gene>
<proteinExistence type="predicted"/>
<sequence>MRSPKEHHKSCICNHNTCGIEGSFSQPVNSLIVDADAKTFTLGSLNMLYPEGTCIIEITQGKRVEVWVNNV</sequence>
<comment type="caution">
    <text evidence="1">The sequence shown here is derived from an EMBL/GenBank/DDBJ whole genome shotgun (WGS) entry which is preliminary data.</text>
</comment>
<reference evidence="2" key="1">
    <citation type="journal article" date="2015" name="Nat. Genet.">
        <title>The genome and transcriptome of the zoonotic hookworm Ancylostoma ceylanicum identify infection-specific gene families.</title>
        <authorList>
            <person name="Schwarz E.M."/>
            <person name="Hu Y."/>
            <person name="Antoshechkin I."/>
            <person name="Miller M.M."/>
            <person name="Sternberg P.W."/>
            <person name="Aroian R.V."/>
        </authorList>
    </citation>
    <scope>NUCLEOTIDE SEQUENCE</scope>
    <source>
        <strain evidence="2">HY135</strain>
    </source>
</reference>
<accession>A0A016T752</accession>
<protein>
    <submittedName>
        <fullName evidence="1">Uncharacterized protein</fullName>
    </submittedName>
</protein>
<organism evidence="1 2">
    <name type="scientific">Ancylostoma ceylanicum</name>
    <dbReference type="NCBI Taxonomy" id="53326"/>
    <lineage>
        <taxon>Eukaryota</taxon>
        <taxon>Metazoa</taxon>
        <taxon>Ecdysozoa</taxon>
        <taxon>Nematoda</taxon>
        <taxon>Chromadorea</taxon>
        <taxon>Rhabditida</taxon>
        <taxon>Rhabditina</taxon>
        <taxon>Rhabditomorpha</taxon>
        <taxon>Strongyloidea</taxon>
        <taxon>Ancylostomatidae</taxon>
        <taxon>Ancylostomatinae</taxon>
        <taxon>Ancylostoma</taxon>
    </lineage>
</organism>
<dbReference type="EMBL" id="JARK01001467">
    <property type="protein sequence ID" value="EYB98439.1"/>
    <property type="molecule type" value="Genomic_DNA"/>
</dbReference>
<evidence type="ECO:0000313" key="2">
    <source>
        <dbReference type="Proteomes" id="UP000024635"/>
    </source>
</evidence>
<dbReference type="AlphaFoldDB" id="A0A016T752"/>